<accession>A0A0A9GNE3</accession>
<reference evidence="1" key="1">
    <citation type="submission" date="2014-09" db="EMBL/GenBank/DDBJ databases">
        <authorList>
            <person name="Magalhaes I.L.F."/>
            <person name="Oliveira U."/>
            <person name="Santos F.R."/>
            <person name="Vidigal T.H.D.A."/>
            <person name="Brescovit A.D."/>
            <person name="Santos A.J."/>
        </authorList>
    </citation>
    <scope>NUCLEOTIDE SEQUENCE</scope>
    <source>
        <tissue evidence="1">Shoot tissue taken approximately 20 cm above the soil surface</tissue>
    </source>
</reference>
<reference evidence="1" key="2">
    <citation type="journal article" date="2015" name="Data Brief">
        <title>Shoot transcriptome of the giant reed, Arundo donax.</title>
        <authorList>
            <person name="Barrero R.A."/>
            <person name="Guerrero F.D."/>
            <person name="Moolhuijzen P."/>
            <person name="Goolsby J.A."/>
            <person name="Tidwell J."/>
            <person name="Bellgard S.E."/>
            <person name="Bellgard M.I."/>
        </authorList>
    </citation>
    <scope>NUCLEOTIDE SEQUENCE</scope>
    <source>
        <tissue evidence="1">Shoot tissue taken approximately 20 cm above the soil surface</tissue>
    </source>
</reference>
<proteinExistence type="predicted"/>
<protein>
    <submittedName>
        <fullName evidence="1">Uncharacterized protein</fullName>
    </submittedName>
</protein>
<evidence type="ECO:0000313" key="1">
    <source>
        <dbReference type="EMBL" id="JAE26620.1"/>
    </source>
</evidence>
<dbReference type="EMBL" id="GBRH01171276">
    <property type="protein sequence ID" value="JAE26620.1"/>
    <property type="molecule type" value="Transcribed_RNA"/>
</dbReference>
<dbReference type="AlphaFoldDB" id="A0A0A9GNE3"/>
<sequence length="38" mass="4442">MTMARSCGQHLAHYNHRLHSIFPNDTQVIALLQVRIRL</sequence>
<organism evidence="1">
    <name type="scientific">Arundo donax</name>
    <name type="common">Giant reed</name>
    <name type="synonym">Donax arundinaceus</name>
    <dbReference type="NCBI Taxonomy" id="35708"/>
    <lineage>
        <taxon>Eukaryota</taxon>
        <taxon>Viridiplantae</taxon>
        <taxon>Streptophyta</taxon>
        <taxon>Embryophyta</taxon>
        <taxon>Tracheophyta</taxon>
        <taxon>Spermatophyta</taxon>
        <taxon>Magnoliopsida</taxon>
        <taxon>Liliopsida</taxon>
        <taxon>Poales</taxon>
        <taxon>Poaceae</taxon>
        <taxon>PACMAD clade</taxon>
        <taxon>Arundinoideae</taxon>
        <taxon>Arundineae</taxon>
        <taxon>Arundo</taxon>
    </lineage>
</organism>
<name>A0A0A9GNE3_ARUDO</name>